<dbReference type="EMBL" id="JARK01001405">
    <property type="protein sequence ID" value="EYC07626.1"/>
    <property type="molecule type" value="Genomic_DNA"/>
</dbReference>
<reference evidence="2" key="1">
    <citation type="journal article" date="2015" name="Nat. Genet.">
        <title>The genome and transcriptome of the zoonotic hookworm Ancylostoma ceylanicum identify infection-specific gene families.</title>
        <authorList>
            <person name="Schwarz E.M."/>
            <person name="Hu Y."/>
            <person name="Antoshechkin I."/>
            <person name="Miller M.M."/>
            <person name="Sternberg P.W."/>
            <person name="Aroian R.V."/>
        </authorList>
    </citation>
    <scope>NUCLEOTIDE SEQUENCE</scope>
    <source>
        <strain evidence="2">HY135</strain>
    </source>
</reference>
<evidence type="ECO:0000313" key="1">
    <source>
        <dbReference type="EMBL" id="EYC07626.1"/>
    </source>
</evidence>
<comment type="caution">
    <text evidence="1">The sequence shown here is derived from an EMBL/GenBank/DDBJ whole genome shotgun (WGS) entry which is preliminary data.</text>
</comment>
<dbReference type="Proteomes" id="UP000024635">
    <property type="component" value="Unassembled WGS sequence"/>
</dbReference>
<dbReference type="AlphaFoldDB" id="A0A016TXZ2"/>
<keyword evidence="2" id="KW-1185">Reference proteome</keyword>
<organism evidence="1 2">
    <name type="scientific">Ancylostoma ceylanicum</name>
    <dbReference type="NCBI Taxonomy" id="53326"/>
    <lineage>
        <taxon>Eukaryota</taxon>
        <taxon>Metazoa</taxon>
        <taxon>Ecdysozoa</taxon>
        <taxon>Nematoda</taxon>
        <taxon>Chromadorea</taxon>
        <taxon>Rhabditida</taxon>
        <taxon>Rhabditina</taxon>
        <taxon>Rhabditomorpha</taxon>
        <taxon>Strongyloidea</taxon>
        <taxon>Ancylostomatidae</taxon>
        <taxon>Ancylostomatinae</taxon>
        <taxon>Ancylostoma</taxon>
    </lineage>
</organism>
<protein>
    <submittedName>
        <fullName evidence="1">Uncharacterized protein</fullName>
    </submittedName>
</protein>
<proteinExistence type="predicted"/>
<accession>A0A016TXZ2</accession>
<evidence type="ECO:0000313" key="2">
    <source>
        <dbReference type="Proteomes" id="UP000024635"/>
    </source>
</evidence>
<sequence>MRRDLLEAVSHPRFAQILSRFKRRLSLLHGYAETAAQFLTMTISVRSMRSAEVYGKRCKALYLEWAVRPSSVIG</sequence>
<name>A0A016TXZ2_9BILA</name>
<gene>
    <name evidence="1" type="primary">Acey_s0069.g323</name>
    <name evidence="1" type="ORF">Y032_0069g323</name>
</gene>